<sequence>MTSDRVTAFQYLRQALTTDALPLMLGSKLAFKIYMNESGDGLGASLHQVQIINEKAVEEPICLIPRKMKPAGPRYGESQMECLCPVWALEKLNYLVKGCVLASITEFTTVK</sequence>
<dbReference type="InterPro" id="IPR041577">
    <property type="entry name" value="RT_RNaseH_2"/>
</dbReference>
<protein>
    <recommendedName>
        <fullName evidence="1">Reverse transcriptase/retrotransposon-derived protein RNase H-like domain-containing protein</fullName>
    </recommendedName>
</protein>
<dbReference type="InterPro" id="IPR043502">
    <property type="entry name" value="DNA/RNA_pol_sf"/>
</dbReference>
<comment type="caution">
    <text evidence="2">The sequence shown here is derived from an EMBL/GenBank/DDBJ whole genome shotgun (WGS) entry which is preliminary data.</text>
</comment>
<dbReference type="EMBL" id="AVOT02096353">
    <property type="protein sequence ID" value="MBW0575489.1"/>
    <property type="molecule type" value="Genomic_DNA"/>
</dbReference>
<dbReference type="OrthoDB" id="5593162at2759"/>
<keyword evidence="3" id="KW-1185">Reference proteome</keyword>
<accession>A0A9Q3K6P1</accession>
<evidence type="ECO:0000259" key="1">
    <source>
        <dbReference type="Pfam" id="PF17919"/>
    </source>
</evidence>
<feature type="domain" description="Reverse transcriptase/retrotransposon-derived protein RNase H-like" evidence="1">
    <location>
        <begin position="2"/>
        <end position="98"/>
    </location>
</feature>
<reference evidence="2" key="1">
    <citation type="submission" date="2021-03" db="EMBL/GenBank/DDBJ databases">
        <title>Draft genome sequence of rust myrtle Austropuccinia psidii MF-1, a brazilian biotype.</title>
        <authorList>
            <person name="Quecine M.C."/>
            <person name="Pachon D.M.R."/>
            <person name="Bonatelli M.L."/>
            <person name="Correr F.H."/>
            <person name="Franceschini L.M."/>
            <person name="Leite T.F."/>
            <person name="Margarido G.R.A."/>
            <person name="Almeida C.A."/>
            <person name="Ferrarezi J.A."/>
            <person name="Labate C.A."/>
        </authorList>
    </citation>
    <scope>NUCLEOTIDE SEQUENCE</scope>
    <source>
        <strain evidence="2">MF-1</strain>
    </source>
</reference>
<evidence type="ECO:0000313" key="2">
    <source>
        <dbReference type="EMBL" id="MBW0575489.1"/>
    </source>
</evidence>
<dbReference type="Proteomes" id="UP000765509">
    <property type="component" value="Unassembled WGS sequence"/>
</dbReference>
<dbReference type="Pfam" id="PF17919">
    <property type="entry name" value="RT_RNaseH_2"/>
    <property type="match status" value="1"/>
</dbReference>
<gene>
    <name evidence="2" type="ORF">O181_115204</name>
</gene>
<organism evidence="2 3">
    <name type="scientific">Austropuccinia psidii MF-1</name>
    <dbReference type="NCBI Taxonomy" id="1389203"/>
    <lineage>
        <taxon>Eukaryota</taxon>
        <taxon>Fungi</taxon>
        <taxon>Dikarya</taxon>
        <taxon>Basidiomycota</taxon>
        <taxon>Pucciniomycotina</taxon>
        <taxon>Pucciniomycetes</taxon>
        <taxon>Pucciniales</taxon>
        <taxon>Sphaerophragmiaceae</taxon>
        <taxon>Austropuccinia</taxon>
    </lineage>
</organism>
<name>A0A9Q3K6P1_9BASI</name>
<proteinExistence type="predicted"/>
<dbReference type="SUPFAM" id="SSF56672">
    <property type="entry name" value="DNA/RNA polymerases"/>
    <property type="match status" value="1"/>
</dbReference>
<dbReference type="AlphaFoldDB" id="A0A9Q3K6P1"/>
<evidence type="ECO:0000313" key="3">
    <source>
        <dbReference type="Proteomes" id="UP000765509"/>
    </source>
</evidence>